<evidence type="ECO:0000313" key="3">
    <source>
        <dbReference type="Proteomes" id="UP000075670"/>
    </source>
</evidence>
<name>A0A151AV15_9FIRM</name>
<keyword evidence="1" id="KW-0812">Transmembrane</keyword>
<sequence length="85" mass="9399">MFGTMQRDRCLSRVGLGFGVGLIIFFTLAFLAVTIFKPQFSPAGCVAVTFVGLMIPAAVIVLMLVLEYWGNRTRNDGLQHEDCEK</sequence>
<evidence type="ECO:0000256" key="1">
    <source>
        <dbReference type="SAM" id="Phobius"/>
    </source>
</evidence>
<keyword evidence="1" id="KW-1133">Transmembrane helix</keyword>
<organism evidence="2 3">
    <name type="scientific">Moorella mulderi DSM 14980</name>
    <dbReference type="NCBI Taxonomy" id="1122241"/>
    <lineage>
        <taxon>Bacteria</taxon>
        <taxon>Bacillati</taxon>
        <taxon>Bacillota</taxon>
        <taxon>Clostridia</taxon>
        <taxon>Neomoorellales</taxon>
        <taxon>Neomoorellaceae</taxon>
        <taxon>Neomoorella</taxon>
    </lineage>
</organism>
<protein>
    <submittedName>
        <fullName evidence="2">Uncharacterized protein</fullName>
    </submittedName>
</protein>
<dbReference type="EMBL" id="LTBC01000010">
    <property type="protein sequence ID" value="KYH31495.1"/>
    <property type="molecule type" value="Genomic_DNA"/>
</dbReference>
<gene>
    <name evidence="2" type="ORF">MOMUL_22340</name>
</gene>
<accession>A0A151AV15</accession>
<keyword evidence="3" id="KW-1185">Reference proteome</keyword>
<dbReference type="AlphaFoldDB" id="A0A151AV15"/>
<comment type="caution">
    <text evidence="2">The sequence shown here is derived from an EMBL/GenBank/DDBJ whole genome shotgun (WGS) entry which is preliminary data.</text>
</comment>
<keyword evidence="1" id="KW-0472">Membrane</keyword>
<proteinExistence type="predicted"/>
<evidence type="ECO:0000313" key="2">
    <source>
        <dbReference type="EMBL" id="KYH31495.1"/>
    </source>
</evidence>
<reference evidence="2 3" key="1">
    <citation type="submission" date="2016-02" db="EMBL/GenBank/DDBJ databases">
        <title>Genome sequence of Moorella mulderi DSM 14980.</title>
        <authorList>
            <person name="Poehlein A."/>
            <person name="Daniel R."/>
        </authorList>
    </citation>
    <scope>NUCLEOTIDE SEQUENCE [LARGE SCALE GENOMIC DNA]</scope>
    <source>
        <strain evidence="2 3">DSM 14980</strain>
    </source>
</reference>
<dbReference type="PATRIC" id="fig|1122241.3.peg.2377"/>
<dbReference type="Proteomes" id="UP000075670">
    <property type="component" value="Unassembled WGS sequence"/>
</dbReference>
<feature type="transmembrane region" description="Helical" evidence="1">
    <location>
        <begin position="12"/>
        <end position="35"/>
    </location>
</feature>
<dbReference type="RefSeq" id="WP_062284897.1">
    <property type="nucleotide sequence ID" value="NZ_LTBC01000010.1"/>
</dbReference>
<feature type="transmembrane region" description="Helical" evidence="1">
    <location>
        <begin position="41"/>
        <end position="66"/>
    </location>
</feature>